<comment type="caution">
    <text evidence="1">The sequence shown here is derived from an EMBL/GenBank/DDBJ whole genome shotgun (WGS) entry which is preliminary data.</text>
</comment>
<reference evidence="1" key="1">
    <citation type="journal article" date="2014" name="Int. J. Syst. Evol. Microbiol.">
        <title>Complete genome sequence of Corynebacterium casei LMG S-19264T (=DSM 44701T), isolated from a smear-ripened cheese.</title>
        <authorList>
            <consortium name="US DOE Joint Genome Institute (JGI-PGF)"/>
            <person name="Walter F."/>
            <person name="Albersmeier A."/>
            <person name="Kalinowski J."/>
            <person name="Ruckert C."/>
        </authorList>
    </citation>
    <scope>NUCLEOTIDE SEQUENCE</scope>
    <source>
        <strain evidence="1">CCM 8711</strain>
    </source>
</reference>
<dbReference type="PANTHER" id="PTHR31270:SF1">
    <property type="entry name" value="GLUTAMINYL-PEPTIDE CYCLOTRANSFERASE"/>
    <property type="match status" value="1"/>
</dbReference>
<dbReference type="PANTHER" id="PTHR31270">
    <property type="entry name" value="GLUTAMINYL-PEPTIDE CYCLOTRANSFERASE"/>
    <property type="match status" value="1"/>
</dbReference>
<dbReference type="EMBL" id="BMDO01000013">
    <property type="protein sequence ID" value="GGI52501.1"/>
    <property type="molecule type" value="Genomic_DNA"/>
</dbReference>
<dbReference type="Pfam" id="PF05096">
    <property type="entry name" value="Glu_cyclase_2"/>
    <property type="match status" value="1"/>
</dbReference>
<sequence length="361" mass="40245">MKHKLIPYLTIALLAAIGCGEKNQTANLSISPDAGSNYKQGEKVSLKVSYPANYKADSVVYLLDSARIASRKDSSAVELSTDTLSLGAKTITAKVYSAGKEQEVSTNINLLASKAPEEYTFEVVKTFPHDTSSFTEGLEYHDGVLYESDGGYCNEGQHSSLRKTDVNGKILKKIDIDCAVFAEGITVIDNKIIQLTYHERKGFVYDKNTLNLLSTFAYTQGAEGWGLCNDGKYLYNTTTGTNQILVMDKDNYRTVREIDVYDDKGPVNNLNELEYIDGLLYANIWQTRYIVAIDPKTGAVLRKIDFTTLYPEDQKDPHADVLNGIAWDADGKRMFVTGKNWPHLYQIKIMKDVPPVLTKID</sequence>
<dbReference type="Gene3D" id="2.60.40.10">
    <property type="entry name" value="Immunoglobulins"/>
    <property type="match status" value="1"/>
</dbReference>
<keyword evidence="2" id="KW-1185">Reference proteome</keyword>
<dbReference type="Gene3D" id="2.130.10.10">
    <property type="entry name" value="YVTN repeat-like/Quinoprotein amine dehydrogenase"/>
    <property type="match status" value="1"/>
</dbReference>
<evidence type="ECO:0000313" key="2">
    <source>
        <dbReference type="Proteomes" id="UP000662074"/>
    </source>
</evidence>
<dbReference type="RefSeq" id="WP_188418603.1">
    <property type="nucleotide sequence ID" value="NZ_BMDO01000013.1"/>
</dbReference>
<accession>A0A917JC35</accession>
<evidence type="ECO:0000313" key="1">
    <source>
        <dbReference type="EMBL" id="GGI52501.1"/>
    </source>
</evidence>
<organism evidence="1 2">
    <name type="scientific">Mucilaginibacter galii</name>
    <dbReference type="NCBI Taxonomy" id="2005073"/>
    <lineage>
        <taxon>Bacteria</taxon>
        <taxon>Pseudomonadati</taxon>
        <taxon>Bacteroidota</taxon>
        <taxon>Sphingobacteriia</taxon>
        <taxon>Sphingobacteriales</taxon>
        <taxon>Sphingobacteriaceae</taxon>
        <taxon>Mucilaginibacter</taxon>
    </lineage>
</organism>
<dbReference type="InterPro" id="IPR015943">
    <property type="entry name" value="WD40/YVTN_repeat-like_dom_sf"/>
</dbReference>
<dbReference type="GO" id="GO:0016603">
    <property type="term" value="F:glutaminyl-peptide cyclotransferase activity"/>
    <property type="evidence" value="ECO:0007669"/>
    <property type="project" value="InterPro"/>
</dbReference>
<protein>
    <submittedName>
        <fullName evidence="1">Glutamine cyclotransferase</fullName>
    </submittedName>
</protein>
<reference evidence="1" key="2">
    <citation type="submission" date="2020-09" db="EMBL/GenBank/DDBJ databases">
        <authorList>
            <person name="Sun Q."/>
            <person name="Sedlacek I."/>
        </authorList>
    </citation>
    <scope>NUCLEOTIDE SEQUENCE</scope>
    <source>
        <strain evidence="1">CCM 8711</strain>
    </source>
</reference>
<dbReference type="Proteomes" id="UP000662074">
    <property type="component" value="Unassembled WGS sequence"/>
</dbReference>
<dbReference type="AlphaFoldDB" id="A0A917JC35"/>
<gene>
    <name evidence="1" type="ORF">GCM10011425_37130</name>
</gene>
<name>A0A917JC35_9SPHI</name>
<proteinExistence type="predicted"/>
<dbReference type="InterPro" id="IPR007788">
    <property type="entry name" value="QCT"/>
</dbReference>
<dbReference type="PROSITE" id="PS51257">
    <property type="entry name" value="PROKAR_LIPOPROTEIN"/>
    <property type="match status" value="1"/>
</dbReference>
<dbReference type="SUPFAM" id="SSF75011">
    <property type="entry name" value="3-carboxy-cis,cis-mucoante lactonizing enzyme"/>
    <property type="match status" value="1"/>
</dbReference>
<dbReference type="InterPro" id="IPR013783">
    <property type="entry name" value="Ig-like_fold"/>
</dbReference>